<dbReference type="EMBL" id="BLXT01007705">
    <property type="protein sequence ID" value="GFO41688.1"/>
    <property type="molecule type" value="Genomic_DNA"/>
</dbReference>
<keyword evidence="3" id="KW-1185">Reference proteome</keyword>
<evidence type="ECO:0000313" key="2">
    <source>
        <dbReference type="EMBL" id="GFO41688.1"/>
    </source>
</evidence>
<feature type="compositionally biased region" description="Polar residues" evidence="1">
    <location>
        <begin position="46"/>
        <end position="58"/>
    </location>
</feature>
<proteinExistence type="predicted"/>
<evidence type="ECO:0000256" key="1">
    <source>
        <dbReference type="SAM" id="MobiDB-lite"/>
    </source>
</evidence>
<feature type="region of interest" description="Disordered" evidence="1">
    <location>
        <begin position="46"/>
        <end position="113"/>
    </location>
</feature>
<accession>A0AAV4DBU9</accession>
<reference evidence="2 3" key="1">
    <citation type="journal article" date="2021" name="Elife">
        <title>Chloroplast acquisition without the gene transfer in kleptoplastic sea slugs, Plakobranchus ocellatus.</title>
        <authorList>
            <person name="Maeda T."/>
            <person name="Takahashi S."/>
            <person name="Yoshida T."/>
            <person name="Shimamura S."/>
            <person name="Takaki Y."/>
            <person name="Nagai Y."/>
            <person name="Toyoda A."/>
            <person name="Suzuki Y."/>
            <person name="Arimoto A."/>
            <person name="Ishii H."/>
            <person name="Satoh N."/>
            <person name="Nishiyama T."/>
            <person name="Hasebe M."/>
            <person name="Maruyama T."/>
            <person name="Minagawa J."/>
            <person name="Obokata J."/>
            <person name="Shigenobu S."/>
        </authorList>
    </citation>
    <scope>NUCLEOTIDE SEQUENCE [LARGE SCALE GENOMIC DNA]</scope>
</reference>
<comment type="caution">
    <text evidence="2">The sequence shown here is derived from an EMBL/GenBank/DDBJ whole genome shotgun (WGS) entry which is preliminary data.</text>
</comment>
<protein>
    <submittedName>
        <fullName evidence="2">Uncharacterized protein</fullName>
    </submittedName>
</protein>
<organism evidence="2 3">
    <name type="scientific">Plakobranchus ocellatus</name>
    <dbReference type="NCBI Taxonomy" id="259542"/>
    <lineage>
        <taxon>Eukaryota</taxon>
        <taxon>Metazoa</taxon>
        <taxon>Spiralia</taxon>
        <taxon>Lophotrochozoa</taxon>
        <taxon>Mollusca</taxon>
        <taxon>Gastropoda</taxon>
        <taxon>Heterobranchia</taxon>
        <taxon>Euthyneura</taxon>
        <taxon>Panpulmonata</taxon>
        <taxon>Sacoglossa</taxon>
        <taxon>Placobranchoidea</taxon>
        <taxon>Plakobranchidae</taxon>
        <taxon>Plakobranchus</taxon>
    </lineage>
</organism>
<sequence length="170" mass="18925">MDPFLIHTEIHTVIFTQRISSLSFRLASLGVEGQIRAAVRQRDLLGSNTINPEPTPTNGPALVKQGQPQALSPSRPGVDPLKEPGTLYAGSDPEEVKKSLTYTPKPSPRDNEDRVHIHKSLADSVSSRYNPSSHRLFGVLVAIEASWPKPPMHYGFPFFFSYVFINRFLT</sequence>
<dbReference type="AlphaFoldDB" id="A0AAV4DBU9"/>
<evidence type="ECO:0000313" key="3">
    <source>
        <dbReference type="Proteomes" id="UP000735302"/>
    </source>
</evidence>
<dbReference type="Proteomes" id="UP000735302">
    <property type="component" value="Unassembled WGS sequence"/>
</dbReference>
<name>A0AAV4DBU9_9GAST</name>
<gene>
    <name evidence="2" type="ORF">PoB_006819300</name>
</gene>